<organism evidence="7 8">
    <name type="scientific">Agathobaculum hominis</name>
    <dbReference type="NCBI Taxonomy" id="2763014"/>
    <lineage>
        <taxon>Bacteria</taxon>
        <taxon>Bacillati</taxon>
        <taxon>Bacillota</taxon>
        <taxon>Clostridia</taxon>
        <taxon>Eubacteriales</taxon>
        <taxon>Butyricicoccaceae</taxon>
        <taxon>Agathobaculum</taxon>
    </lineage>
</organism>
<name>A0ABR7GK22_9FIRM</name>
<evidence type="ECO:0000256" key="5">
    <source>
        <dbReference type="SAM" id="Phobius"/>
    </source>
</evidence>
<sequence length="434" mass="49575">MNICFEMAVNALDVSLIISFLIQYFGYKAATPVKYWGTALIWLLSFSVLVFFSWSHLYETYASALQILINILFCFTLLRGSAFQKMFMSAFIMGLMAIIATFTTLLMAKLSGNQITFLLDRFSGIRITSVFITKLLFFMITRTILRVKEIGKIKWIDFVPLVIIPALSMITITLMMYAAMQEPHIQMIVFYAVCIVLLLNILIYFLFVRLGQTSRMRTEMELLELQNECLQENAKDIESMYETVRSLRHDLKNHLLCISAMAEEQDVDNIIKYTNQLLQRQNEVNKLIMFSGNKVLDAIINSKNTSAEHLGVQVRTIITTSLSEIPPEDITIIIGNALDNAIRAAKDSDGKAVDLHIQPQGAYDSIIVCNDIANPVLSGNPMLHTTQPMQYRHGFGIKNMRHAVERNNGMIRFYEQNNRFICDILLLNLQSRNE</sequence>
<keyword evidence="4" id="KW-0175">Coiled coil</keyword>
<gene>
    <name evidence="7" type="ORF">H8S02_01665</name>
</gene>
<feature type="transmembrane region" description="Helical" evidence="5">
    <location>
        <begin position="185"/>
        <end position="207"/>
    </location>
</feature>
<evidence type="ECO:0000256" key="2">
    <source>
        <dbReference type="ARBA" id="ARBA00022679"/>
    </source>
</evidence>
<dbReference type="InterPro" id="IPR036890">
    <property type="entry name" value="HATPase_C_sf"/>
</dbReference>
<evidence type="ECO:0000256" key="4">
    <source>
        <dbReference type="SAM" id="Coils"/>
    </source>
</evidence>
<feature type="coiled-coil region" evidence="4">
    <location>
        <begin position="213"/>
        <end position="240"/>
    </location>
</feature>
<feature type="transmembrane region" description="Helical" evidence="5">
    <location>
        <begin position="90"/>
        <end position="112"/>
    </location>
</feature>
<dbReference type="InterPro" id="IPR032834">
    <property type="entry name" value="NatK-like_C"/>
</dbReference>
<reference evidence="7 8" key="1">
    <citation type="submission" date="2020-08" db="EMBL/GenBank/DDBJ databases">
        <title>Genome public.</title>
        <authorList>
            <person name="Liu C."/>
            <person name="Sun Q."/>
        </authorList>
    </citation>
    <scope>NUCLEOTIDE SEQUENCE [LARGE SCALE GENOMIC DNA]</scope>
    <source>
        <strain evidence="7 8">M2</strain>
    </source>
</reference>
<dbReference type="PANTHER" id="PTHR40448:SF1">
    <property type="entry name" value="TWO-COMPONENT SENSOR HISTIDINE KINASE"/>
    <property type="match status" value="1"/>
</dbReference>
<keyword evidence="8" id="KW-1185">Reference proteome</keyword>
<dbReference type="Proteomes" id="UP000641741">
    <property type="component" value="Unassembled WGS sequence"/>
</dbReference>
<evidence type="ECO:0000313" key="7">
    <source>
        <dbReference type="EMBL" id="MBC5694660.1"/>
    </source>
</evidence>
<dbReference type="SUPFAM" id="SSF55890">
    <property type="entry name" value="Sporulation response regulatory protein Spo0B"/>
    <property type="match status" value="1"/>
</dbReference>
<dbReference type="Gene3D" id="3.30.565.10">
    <property type="entry name" value="Histidine kinase-like ATPase, C-terminal domain"/>
    <property type="match status" value="1"/>
</dbReference>
<proteinExistence type="predicted"/>
<dbReference type="GO" id="GO:0016301">
    <property type="term" value="F:kinase activity"/>
    <property type="evidence" value="ECO:0007669"/>
    <property type="project" value="UniProtKB-KW"/>
</dbReference>
<dbReference type="PANTHER" id="PTHR40448">
    <property type="entry name" value="TWO-COMPONENT SENSOR HISTIDINE KINASE"/>
    <property type="match status" value="1"/>
</dbReference>
<evidence type="ECO:0000259" key="6">
    <source>
        <dbReference type="Pfam" id="PF14501"/>
    </source>
</evidence>
<feature type="transmembrane region" description="Helical" evidence="5">
    <location>
        <begin position="124"/>
        <end position="145"/>
    </location>
</feature>
<keyword evidence="5" id="KW-0812">Transmembrane</keyword>
<feature type="transmembrane region" description="Helical" evidence="5">
    <location>
        <begin position="33"/>
        <end position="54"/>
    </location>
</feature>
<evidence type="ECO:0000313" key="8">
    <source>
        <dbReference type="Proteomes" id="UP000641741"/>
    </source>
</evidence>
<keyword evidence="5" id="KW-0472">Membrane</keyword>
<protein>
    <submittedName>
        <fullName evidence="7">Sensor histidine kinase</fullName>
    </submittedName>
</protein>
<feature type="transmembrane region" description="Helical" evidence="5">
    <location>
        <begin position="6"/>
        <end position="26"/>
    </location>
</feature>
<dbReference type="InterPro" id="IPR016120">
    <property type="entry name" value="Sig_transdc_His_kin_SpoOB"/>
</dbReference>
<comment type="caution">
    <text evidence="7">The sequence shown here is derived from an EMBL/GenBank/DDBJ whole genome shotgun (WGS) entry which is preliminary data.</text>
</comment>
<keyword evidence="2" id="KW-0808">Transferase</keyword>
<feature type="transmembrane region" description="Helical" evidence="5">
    <location>
        <begin position="157"/>
        <end position="179"/>
    </location>
</feature>
<dbReference type="EMBL" id="JACOPK010000001">
    <property type="protein sequence ID" value="MBC5694660.1"/>
    <property type="molecule type" value="Genomic_DNA"/>
</dbReference>
<dbReference type="RefSeq" id="WP_186968945.1">
    <property type="nucleotide sequence ID" value="NZ_JACOPK010000001.1"/>
</dbReference>
<feature type="domain" description="Sensor histidine kinase NatK-like C-terminal" evidence="6">
    <location>
        <begin position="328"/>
        <end position="426"/>
    </location>
</feature>
<keyword evidence="5" id="KW-1133">Transmembrane helix</keyword>
<keyword evidence="3 7" id="KW-0418">Kinase</keyword>
<evidence type="ECO:0000256" key="1">
    <source>
        <dbReference type="ARBA" id="ARBA00022553"/>
    </source>
</evidence>
<keyword evidence="1" id="KW-0597">Phosphoprotein</keyword>
<evidence type="ECO:0000256" key="3">
    <source>
        <dbReference type="ARBA" id="ARBA00022777"/>
    </source>
</evidence>
<dbReference type="SUPFAM" id="SSF55874">
    <property type="entry name" value="ATPase domain of HSP90 chaperone/DNA topoisomerase II/histidine kinase"/>
    <property type="match status" value="1"/>
</dbReference>
<dbReference type="Pfam" id="PF14501">
    <property type="entry name" value="HATPase_c_5"/>
    <property type="match status" value="1"/>
</dbReference>
<accession>A0ABR7GK22</accession>